<keyword evidence="4 10" id="KW-1003">Cell membrane</keyword>
<dbReference type="InterPro" id="IPR050095">
    <property type="entry name" value="ECF_ABC_transporter_ATP-bd"/>
</dbReference>
<keyword evidence="8 10" id="KW-0472">Membrane</keyword>
<keyword evidence="7" id="KW-1278">Translocase</keyword>
<dbReference type="Proteomes" id="UP000611629">
    <property type="component" value="Unassembled WGS sequence"/>
</dbReference>
<keyword evidence="13" id="KW-1185">Reference proteome</keyword>
<comment type="function">
    <text evidence="10">Part of an ABC transporter complex. Responsible for energy coupling to the transport system.</text>
</comment>
<comment type="subcellular location">
    <subcellularLocation>
        <location evidence="1 10">Cell membrane</location>
        <topology evidence="1 10">Peripheral membrane protein</topology>
    </subcellularLocation>
</comment>
<evidence type="ECO:0000313" key="13">
    <source>
        <dbReference type="Proteomes" id="UP000611629"/>
    </source>
</evidence>
<dbReference type="InterPro" id="IPR015856">
    <property type="entry name" value="ABC_transpr_CbiO/EcfA_su"/>
</dbReference>
<dbReference type="GO" id="GO:0006824">
    <property type="term" value="P:cobalt ion transport"/>
    <property type="evidence" value="ECO:0007669"/>
    <property type="project" value="InterPro"/>
</dbReference>
<comment type="similarity">
    <text evidence="2 10">Belongs to the ABC transporter superfamily.</text>
</comment>
<keyword evidence="6 10" id="KW-0067">ATP-binding</keyword>
<evidence type="ECO:0000256" key="3">
    <source>
        <dbReference type="ARBA" id="ARBA00022448"/>
    </source>
</evidence>
<protein>
    <recommendedName>
        <fullName evidence="10">ABC transporter ATP-binding protein</fullName>
    </recommendedName>
</protein>
<dbReference type="PROSITE" id="PS50893">
    <property type="entry name" value="ABC_TRANSPORTER_2"/>
    <property type="match status" value="1"/>
</dbReference>
<sequence>MLRMEDVTYIYEDGTVALKDVNIDLKKGAKIGIVGSNGSGKSTLFMIFLGLFKPTKGRVLFNEKELKYDKRTLSELRKNTGIVFQDPDKQIFFSSVFDDVAFALRNLKFNEDEVQKRVKLAMEKTGITELQNKPVHFLSYGQKKNVSIAGVAAMNHNIIFFDEPTAGLDYRSQENVKSILENLSEKQEKSIVVSSHDMNFIYEACDYIYVLNKGQLLSEGKKETIFLNKEILDKAGLEEPFLVKVHKYLGKELYKNESELFSD</sequence>
<dbReference type="SUPFAM" id="SSF52540">
    <property type="entry name" value="P-loop containing nucleoside triphosphate hydrolases"/>
    <property type="match status" value="1"/>
</dbReference>
<evidence type="ECO:0000313" key="12">
    <source>
        <dbReference type="EMBL" id="NYB75029.1"/>
    </source>
</evidence>
<evidence type="ECO:0000256" key="5">
    <source>
        <dbReference type="ARBA" id="ARBA00022741"/>
    </source>
</evidence>
<reference evidence="12" key="1">
    <citation type="submission" date="2020-07" db="EMBL/GenBank/DDBJ databases">
        <title>Genomic analysis of a strain of Sedimentibacter Hydroxybenzoicus DSM7310.</title>
        <authorList>
            <person name="Ma S."/>
        </authorList>
    </citation>
    <scope>NUCLEOTIDE SEQUENCE</scope>
    <source>
        <strain evidence="12">DSM 7310</strain>
    </source>
</reference>
<evidence type="ECO:0000256" key="7">
    <source>
        <dbReference type="ARBA" id="ARBA00022967"/>
    </source>
</evidence>
<dbReference type="PANTHER" id="PTHR43553:SF24">
    <property type="entry name" value="ENERGY-COUPLING FACTOR TRANSPORTER ATP-BINDING PROTEIN ECFA1"/>
    <property type="match status" value="1"/>
</dbReference>
<evidence type="ECO:0000256" key="2">
    <source>
        <dbReference type="ARBA" id="ARBA00005417"/>
    </source>
</evidence>
<dbReference type="AlphaFoldDB" id="A0A974BKL1"/>
<organism evidence="12 13">
    <name type="scientific">Sedimentibacter hydroxybenzoicus DSM 7310</name>
    <dbReference type="NCBI Taxonomy" id="1123245"/>
    <lineage>
        <taxon>Bacteria</taxon>
        <taxon>Bacillati</taxon>
        <taxon>Bacillota</taxon>
        <taxon>Tissierellia</taxon>
        <taxon>Sedimentibacter</taxon>
    </lineage>
</organism>
<proteinExistence type="inferred from homology"/>
<evidence type="ECO:0000256" key="4">
    <source>
        <dbReference type="ARBA" id="ARBA00022475"/>
    </source>
</evidence>
<comment type="caution">
    <text evidence="12">The sequence shown here is derived from an EMBL/GenBank/DDBJ whole genome shotgun (WGS) entry which is preliminary data.</text>
</comment>
<dbReference type="GO" id="GO:0016887">
    <property type="term" value="F:ATP hydrolysis activity"/>
    <property type="evidence" value="ECO:0007669"/>
    <property type="project" value="InterPro"/>
</dbReference>
<dbReference type="FunFam" id="3.40.50.300:FF:000224">
    <property type="entry name" value="Energy-coupling factor transporter ATP-binding protein EcfA"/>
    <property type="match status" value="1"/>
</dbReference>
<dbReference type="EMBL" id="JACBNQ010000016">
    <property type="protein sequence ID" value="NYB75029.1"/>
    <property type="molecule type" value="Genomic_DNA"/>
</dbReference>
<dbReference type="RefSeq" id="WP_179238735.1">
    <property type="nucleotide sequence ID" value="NZ_JACBNQ010000016.1"/>
</dbReference>
<evidence type="ECO:0000256" key="1">
    <source>
        <dbReference type="ARBA" id="ARBA00004202"/>
    </source>
</evidence>
<dbReference type="InterPro" id="IPR027417">
    <property type="entry name" value="P-loop_NTPase"/>
</dbReference>
<evidence type="ECO:0000259" key="11">
    <source>
        <dbReference type="PROSITE" id="PS50893"/>
    </source>
</evidence>
<dbReference type="InterPro" id="IPR003593">
    <property type="entry name" value="AAA+_ATPase"/>
</dbReference>
<dbReference type="InterPro" id="IPR003439">
    <property type="entry name" value="ABC_transporter-like_ATP-bd"/>
</dbReference>
<dbReference type="NCBIfam" id="TIGR01166">
    <property type="entry name" value="cbiO"/>
    <property type="match status" value="1"/>
</dbReference>
<evidence type="ECO:0000256" key="6">
    <source>
        <dbReference type="ARBA" id="ARBA00022840"/>
    </source>
</evidence>
<gene>
    <name evidence="12" type="ORF">HZF24_12850</name>
</gene>
<feature type="domain" description="ABC transporter" evidence="11">
    <location>
        <begin position="2"/>
        <end position="238"/>
    </location>
</feature>
<dbReference type="Gene3D" id="3.40.50.300">
    <property type="entry name" value="P-loop containing nucleotide triphosphate hydrolases"/>
    <property type="match status" value="1"/>
</dbReference>
<comment type="function">
    <text evidence="9">Probably part of an ABC transporter complex. Responsible for energy coupling to the transport system.</text>
</comment>
<dbReference type="GO" id="GO:0042626">
    <property type="term" value="F:ATPase-coupled transmembrane transporter activity"/>
    <property type="evidence" value="ECO:0007669"/>
    <property type="project" value="TreeGrafter"/>
</dbReference>
<name>A0A974BKL1_SEDHY</name>
<accession>A0A974BKL1</accession>
<dbReference type="CDD" id="cd03225">
    <property type="entry name" value="ABC_cobalt_CbiO_domain1"/>
    <property type="match status" value="1"/>
</dbReference>
<keyword evidence="3 10" id="KW-0813">Transport</keyword>
<evidence type="ECO:0000256" key="10">
    <source>
        <dbReference type="RuleBase" id="RU364103"/>
    </source>
</evidence>
<dbReference type="Pfam" id="PF00005">
    <property type="entry name" value="ABC_tran"/>
    <property type="match status" value="1"/>
</dbReference>
<evidence type="ECO:0000256" key="9">
    <source>
        <dbReference type="ARBA" id="ARBA00025157"/>
    </source>
</evidence>
<dbReference type="InterPro" id="IPR005876">
    <property type="entry name" value="Co_trans_ATP-bd"/>
</dbReference>
<dbReference type="GO" id="GO:0005524">
    <property type="term" value="F:ATP binding"/>
    <property type="evidence" value="ECO:0007669"/>
    <property type="project" value="UniProtKB-UniRule"/>
</dbReference>
<dbReference type="GO" id="GO:0043190">
    <property type="term" value="C:ATP-binding cassette (ABC) transporter complex"/>
    <property type="evidence" value="ECO:0007669"/>
    <property type="project" value="TreeGrafter"/>
</dbReference>
<evidence type="ECO:0000256" key="8">
    <source>
        <dbReference type="ARBA" id="ARBA00023136"/>
    </source>
</evidence>
<dbReference type="SMART" id="SM00382">
    <property type="entry name" value="AAA"/>
    <property type="match status" value="1"/>
</dbReference>
<dbReference type="PANTHER" id="PTHR43553">
    <property type="entry name" value="HEAVY METAL TRANSPORTER"/>
    <property type="match status" value="1"/>
</dbReference>
<keyword evidence="5 10" id="KW-0547">Nucleotide-binding</keyword>